<organism evidence="1 2">
    <name type="scientific">Spirosoma terrae</name>
    <dbReference type="NCBI Taxonomy" id="1968276"/>
    <lineage>
        <taxon>Bacteria</taxon>
        <taxon>Pseudomonadati</taxon>
        <taxon>Bacteroidota</taxon>
        <taxon>Cytophagia</taxon>
        <taxon>Cytophagales</taxon>
        <taxon>Cytophagaceae</taxon>
        <taxon>Spirosoma</taxon>
    </lineage>
</organism>
<comment type="caution">
    <text evidence="1">The sequence shown here is derived from an EMBL/GenBank/DDBJ whole genome shotgun (WGS) entry which is preliminary data.</text>
</comment>
<gene>
    <name evidence="1" type="ORF">GK108_30415</name>
</gene>
<dbReference type="AlphaFoldDB" id="A0A6L9LIK7"/>
<evidence type="ECO:0000313" key="2">
    <source>
        <dbReference type="Proteomes" id="UP000474175"/>
    </source>
</evidence>
<dbReference type="Proteomes" id="UP000474175">
    <property type="component" value="Unassembled WGS sequence"/>
</dbReference>
<sequence length="338" mass="40050">MSKRKPFAVDELKLNDGSEEEQTRTRAIFEQLKKVAQNNGPMTEYEKNFFCLGVKISLLNDGQVSDYQCCDNYRFKDLYLTYASDITGAGIYKKIYNTQYLSVPNEEKWRDLDKLYELAKDWDKVINKTNHTEQLLQKCSKEARDTISVINDLPEFNLENDPFARGRFLYKYKKWSNLLHSRFIYLMAKEIIQGSTHGDFMFNLCGYDIEMDEYSIIHILSRHYAKIAKRYNTGKSYIQEDFKPRELHYQFREIITQINASGLLQPKNILKIPFLYKNIPYLIWIKEENKQVKGQKGNVKYLRLETFYPVEDQDSLNDLVINYDLIPIDDKLSLYILK</sequence>
<protein>
    <submittedName>
        <fullName evidence="1">Uncharacterized protein</fullName>
    </submittedName>
</protein>
<evidence type="ECO:0000313" key="1">
    <source>
        <dbReference type="EMBL" id="NDU99232.1"/>
    </source>
</evidence>
<dbReference type="RefSeq" id="WP_163955365.1">
    <property type="nucleotide sequence ID" value="NZ_JAAFZH010000026.1"/>
</dbReference>
<name>A0A6L9LIK7_9BACT</name>
<keyword evidence="2" id="KW-1185">Reference proteome</keyword>
<accession>A0A6L9LIK7</accession>
<proteinExistence type="predicted"/>
<reference evidence="1 2" key="1">
    <citation type="submission" date="2020-02" db="EMBL/GenBank/DDBJ databases">
        <title>Draft genome sequence of two Spirosoma agri KCTC 52727 and Spirosoma terrae KCTC 52035.</title>
        <authorList>
            <person name="Rojas J."/>
            <person name="Ambika Manirajan B."/>
            <person name="Suarez C."/>
            <person name="Ratering S."/>
            <person name="Schnell S."/>
        </authorList>
    </citation>
    <scope>NUCLEOTIDE SEQUENCE [LARGE SCALE GENOMIC DNA]</scope>
    <source>
        <strain evidence="1 2">KCTC 52035</strain>
    </source>
</reference>
<dbReference type="EMBL" id="JAAFZH010000026">
    <property type="protein sequence ID" value="NDU99232.1"/>
    <property type="molecule type" value="Genomic_DNA"/>
</dbReference>